<reference evidence="15 16" key="1">
    <citation type="submission" date="2020-10" db="EMBL/GenBank/DDBJ databases">
        <title>Complete genome sequence of Paludibaculum fermentans P105T, a facultatively anaerobic acidobacterium capable of dissimilatory Fe(III) reduction.</title>
        <authorList>
            <person name="Dedysh S.N."/>
            <person name="Beletsky A.V."/>
            <person name="Kulichevskaya I.S."/>
            <person name="Mardanov A.V."/>
            <person name="Ravin N.V."/>
        </authorList>
    </citation>
    <scope>NUCLEOTIDE SEQUENCE [LARGE SCALE GENOMIC DNA]</scope>
    <source>
        <strain evidence="15 16">P105</strain>
    </source>
</reference>
<gene>
    <name evidence="12" type="primary">thrB</name>
    <name evidence="15" type="ORF">IRI77_04530</name>
</gene>
<evidence type="ECO:0000256" key="4">
    <source>
        <dbReference type="ARBA" id="ARBA00017858"/>
    </source>
</evidence>
<dbReference type="Gene3D" id="3.30.70.890">
    <property type="entry name" value="GHMP kinase, C-terminal domain"/>
    <property type="match status" value="1"/>
</dbReference>
<comment type="catalytic activity">
    <reaction evidence="11 12">
        <text>L-homoserine + ATP = O-phospho-L-homoserine + ADP + H(+)</text>
        <dbReference type="Rhea" id="RHEA:13985"/>
        <dbReference type="ChEBI" id="CHEBI:15378"/>
        <dbReference type="ChEBI" id="CHEBI:30616"/>
        <dbReference type="ChEBI" id="CHEBI:57476"/>
        <dbReference type="ChEBI" id="CHEBI:57590"/>
        <dbReference type="ChEBI" id="CHEBI:456216"/>
        <dbReference type="EC" id="2.7.1.39"/>
    </reaction>
</comment>
<dbReference type="Proteomes" id="UP000593892">
    <property type="component" value="Chromosome"/>
</dbReference>
<proteinExistence type="inferred from homology"/>
<dbReference type="PANTHER" id="PTHR20861">
    <property type="entry name" value="HOMOSERINE/4-DIPHOSPHOCYTIDYL-2-C-METHYL-D-ERYTHRITOL KINASE"/>
    <property type="match status" value="1"/>
</dbReference>
<dbReference type="InterPro" id="IPR000870">
    <property type="entry name" value="Homoserine_kinase"/>
</dbReference>
<dbReference type="InterPro" id="IPR020568">
    <property type="entry name" value="Ribosomal_Su5_D2-typ_SF"/>
</dbReference>
<comment type="similarity">
    <text evidence="2 12">Belongs to the GHMP kinase family. Homoserine kinase subfamily.</text>
</comment>
<dbReference type="EC" id="2.7.1.39" evidence="3 12"/>
<evidence type="ECO:0000313" key="16">
    <source>
        <dbReference type="Proteomes" id="UP000593892"/>
    </source>
</evidence>
<organism evidence="15 16">
    <name type="scientific">Paludibaculum fermentans</name>
    <dbReference type="NCBI Taxonomy" id="1473598"/>
    <lineage>
        <taxon>Bacteria</taxon>
        <taxon>Pseudomonadati</taxon>
        <taxon>Acidobacteriota</taxon>
        <taxon>Terriglobia</taxon>
        <taxon>Bryobacterales</taxon>
        <taxon>Bryobacteraceae</taxon>
        <taxon>Paludibaculum</taxon>
    </lineage>
</organism>
<dbReference type="InterPro" id="IPR036554">
    <property type="entry name" value="GHMP_kinase_C_sf"/>
</dbReference>
<evidence type="ECO:0000259" key="13">
    <source>
        <dbReference type="Pfam" id="PF00288"/>
    </source>
</evidence>
<dbReference type="Pfam" id="PF00288">
    <property type="entry name" value="GHMP_kinases_N"/>
    <property type="match status" value="1"/>
</dbReference>
<keyword evidence="9 12" id="KW-0418">Kinase</keyword>
<dbReference type="NCBIfam" id="TIGR00191">
    <property type="entry name" value="thrB"/>
    <property type="match status" value="1"/>
</dbReference>
<evidence type="ECO:0000259" key="14">
    <source>
        <dbReference type="Pfam" id="PF08544"/>
    </source>
</evidence>
<dbReference type="PIRSF" id="PIRSF000676">
    <property type="entry name" value="Homoser_kin"/>
    <property type="match status" value="1"/>
</dbReference>
<feature type="binding site" evidence="12">
    <location>
        <begin position="87"/>
        <end position="97"/>
    </location>
    <ligand>
        <name>ATP</name>
        <dbReference type="ChEBI" id="CHEBI:30616"/>
    </ligand>
</feature>
<protein>
    <recommendedName>
        <fullName evidence="4 12">Homoserine kinase</fullName>
        <shortName evidence="12">HK</shortName>
        <shortName evidence="12">HSK</shortName>
        <ecNumber evidence="3 12">2.7.1.39</ecNumber>
    </recommendedName>
</protein>
<comment type="pathway">
    <text evidence="1 12">Amino-acid biosynthesis; L-threonine biosynthesis; L-threonine from L-aspartate: step 4/5.</text>
</comment>
<dbReference type="HAMAP" id="MF_00384">
    <property type="entry name" value="Homoser_kinase"/>
    <property type="match status" value="1"/>
</dbReference>
<keyword evidence="7 12" id="KW-0791">Threonine biosynthesis</keyword>
<evidence type="ECO:0000256" key="9">
    <source>
        <dbReference type="ARBA" id="ARBA00022777"/>
    </source>
</evidence>
<dbReference type="Pfam" id="PF08544">
    <property type="entry name" value="GHMP_kinases_C"/>
    <property type="match status" value="1"/>
</dbReference>
<evidence type="ECO:0000256" key="12">
    <source>
        <dbReference type="HAMAP-Rule" id="MF_00384"/>
    </source>
</evidence>
<name>A0A7S7SLC3_PALFE</name>
<accession>A0A7S7SLC3</accession>
<dbReference type="InterPro" id="IPR006203">
    <property type="entry name" value="GHMP_knse_ATP-bd_CS"/>
</dbReference>
<dbReference type="PROSITE" id="PS00627">
    <property type="entry name" value="GHMP_KINASES_ATP"/>
    <property type="match status" value="1"/>
</dbReference>
<evidence type="ECO:0000256" key="11">
    <source>
        <dbReference type="ARBA" id="ARBA00049375"/>
    </source>
</evidence>
<evidence type="ECO:0000313" key="15">
    <source>
        <dbReference type="EMBL" id="QOY89229.1"/>
    </source>
</evidence>
<keyword evidence="10 12" id="KW-0067">ATP-binding</keyword>
<keyword evidence="6 12" id="KW-0808">Transferase</keyword>
<dbReference type="InterPro" id="IPR013750">
    <property type="entry name" value="GHMP_kinase_C_dom"/>
</dbReference>
<comment type="subcellular location">
    <subcellularLocation>
        <location evidence="12">Cytoplasm</location>
    </subcellularLocation>
</comment>
<evidence type="ECO:0000256" key="3">
    <source>
        <dbReference type="ARBA" id="ARBA00012078"/>
    </source>
</evidence>
<dbReference type="SUPFAM" id="SSF55060">
    <property type="entry name" value="GHMP Kinase, C-terminal domain"/>
    <property type="match status" value="1"/>
</dbReference>
<keyword evidence="16" id="KW-1185">Reference proteome</keyword>
<dbReference type="Gene3D" id="3.30.230.10">
    <property type="match status" value="1"/>
</dbReference>
<dbReference type="PANTHER" id="PTHR20861:SF1">
    <property type="entry name" value="HOMOSERINE KINASE"/>
    <property type="match status" value="1"/>
</dbReference>
<sequence length="301" mass="32568">MSWTEVRVPATSANLGPGFDALGMALSIYLECRFRRSEKLIITPSGRDANMISPGPENLIWQTALQVSEHTGRPMPMIELQVNNDIPIGKGLGSSAAALVAGVVIADEVLGLGWDRHKILDEAARIEGHPDNVAAAALGSIVASAIDTDGITRAVRMQLPARYGIAIIVPDFILPTSEARAVLPQSYSRADAVFNIQRSALLIAAMLTQTTDAFHEALMDRLHQPYRARLVPGLSEMLELRVEGLLGCALSGAGPSVLVFYERGHEEVCEQMRGIFQKHGHGSEILWAHIPDHGYDLLQGL</sequence>
<dbReference type="GO" id="GO:0005524">
    <property type="term" value="F:ATP binding"/>
    <property type="evidence" value="ECO:0007669"/>
    <property type="project" value="UniProtKB-UniRule"/>
</dbReference>
<feature type="domain" description="GHMP kinase N-terminal" evidence="13">
    <location>
        <begin position="58"/>
        <end position="139"/>
    </location>
</feature>
<evidence type="ECO:0000256" key="8">
    <source>
        <dbReference type="ARBA" id="ARBA00022741"/>
    </source>
</evidence>
<keyword evidence="12" id="KW-0963">Cytoplasm</keyword>
<dbReference type="InterPro" id="IPR014721">
    <property type="entry name" value="Ribsml_uS5_D2-typ_fold_subgr"/>
</dbReference>
<dbReference type="UniPathway" id="UPA00050">
    <property type="reaction ID" value="UER00064"/>
</dbReference>
<dbReference type="EMBL" id="CP063849">
    <property type="protein sequence ID" value="QOY89229.1"/>
    <property type="molecule type" value="Genomic_DNA"/>
</dbReference>
<evidence type="ECO:0000256" key="10">
    <source>
        <dbReference type="ARBA" id="ARBA00022840"/>
    </source>
</evidence>
<keyword evidence="5 12" id="KW-0028">Amino-acid biosynthesis</keyword>
<keyword evidence="8 12" id="KW-0547">Nucleotide-binding</keyword>
<evidence type="ECO:0000256" key="6">
    <source>
        <dbReference type="ARBA" id="ARBA00022679"/>
    </source>
</evidence>
<dbReference type="GO" id="GO:0005737">
    <property type="term" value="C:cytoplasm"/>
    <property type="evidence" value="ECO:0007669"/>
    <property type="project" value="UniProtKB-SubCell"/>
</dbReference>
<evidence type="ECO:0000256" key="5">
    <source>
        <dbReference type="ARBA" id="ARBA00022605"/>
    </source>
</evidence>
<dbReference type="AlphaFoldDB" id="A0A7S7SLC3"/>
<evidence type="ECO:0000256" key="2">
    <source>
        <dbReference type="ARBA" id="ARBA00007370"/>
    </source>
</evidence>
<dbReference type="KEGG" id="pfer:IRI77_04530"/>
<feature type="domain" description="GHMP kinase C-terminal" evidence="14">
    <location>
        <begin position="203"/>
        <end position="272"/>
    </location>
</feature>
<evidence type="ECO:0000256" key="7">
    <source>
        <dbReference type="ARBA" id="ARBA00022697"/>
    </source>
</evidence>
<dbReference type="SUPFAM" id="SSF54211">
    <property type="entry name" value="Ribosomal protein S5 domain 2-like"/>
    <property type="match status" value="1"/>
</dbReference>
<dbReference type="InterPro" id="IPR006204">
    <property type="entry name" value="GHMP_kinase_N_dom"/>
</dbReference>
<dbReference type="GO" id="GO:0004413">
    <property type="term" value="F:homoserine kinase activity"/>
    <property type="evidence" value="ECO:0007669"/>
    <property type="project" value="UniProtKB-UniRule"/>
</dbReference>
<dbReference type="PRINTS" id="PR00958">
    <property type="entry name" value="HOMSERKINASE"/>
</dbReference>
<dbReference type="RefSeq" id="WP_194450891.1">
    <property type="nucleotide sequence ID" value="NZ_CP063849.1"/>
</dbReference>
<comment type="function">
    <text evidence="12">Catalyzes the ATP-dependent phosphorylation of L-homoserine to L-homoserine phosphate.</text>
</comment>
<evidence type="ECO:0000256" key="1">
    <source>
        <dbReference type="ARBA" id="ARBA00005015"/>
    </source>
</evidence>
<dbReference type="GO" id="GO:0009088">
    <property type="term" value="P:threonine biosynthetic process"/>
    <property type="evidence" value="ECO:0007669"/>
    <property type="project" value="UniProtKB-UniRule"/>
</dbReference>